<dbReference type="Pfam" id="PF10459">
    <property type="entry name" value="Peptidase_S46"/>
    <property type="match status" value="1"/>
</dbReference>
<dbReference type="SUPFAM" id="SSF50494">
    <property type="entry name" value="Trypsin-like serine proteases"/>
    <property type="match status" value="1"/>
</dbReference>
<organism evidence="7 8">
    <name type="scientific">Brevundimonas subvibrioides (strain ATCC 15264 / DSM 4735 / LMG 14903 / NBRC 16000 / CB 81)</name>
    <name type="common">Caulobacter subvibrioides</name>
    <dbReference type="NCBI Taxonomy" id="633149"/>
    <lineage>
        <taxon>Bacteria</taxon>
        <taxon>Pseudomonadati</taxon>
        <taxon>Pseudomonadota</taxon>
        <taxon>Alphaproteobacteria</taxon>
        <taxon>Caulobacterales</taxon>
        <taxon>Caulobacteraceae</taxon>
        <taxon>Brevundimonas</taxon>
    </lineage>
</organism>
<keyword evidence="8" id="KW-1185">Reference proteome</keyword>
<dbReference type="STRING" id="633149.Bresu_1082"/>
<keyword evidence="3 6" id="KW-0645">Protease</keyword>
<keyword evidence="2 6" id="KW-0031">Aminopeptidase</keyword>
<dbReference type="InterPro" id="IPR019500">
    <property type="entry name" value="Pep_S46"/>
</dbReference>
<feature type="signal peptide" evidence="6">
    <location>
        <begin position="1"/>
        <end position="20"/>
    </location>
</feature>
<dbReference type="InterPro" id="IPR009003">
    <property type="entry name" value="Peptidase_S1_PA"/>
</dbReference>
<protein>
    <recommendedName>
        <fullName evidence="6">Dipeptidyl-peptidase</fullName>
        <ecNumber evidence="6">3.4.14.-</ecNumber>
    </recommendedName>
</protein>
<gene>
    <name evidence="7" type="ordered locus">Bresu_1082</name>
</gene>
<dbReference type="eggNOG" id="COG3591">
    <property type="taxonomic scope" value="Bacteria"/>
</dbReference>
<evidence type="ECO:0000256" key="4">
    <source>
        <dbReference type="ARBA" id="ARBA00022729"/>
    </source>
</evidence>
<evidence type="ECO:0000256" key="2">
    <source>
        <dbReference type="ARBA" id="ARBA00022438"/>
    </source>
</evidence>
<keyword evidence="4 6" id="KW-0732">Signal</keyword>
<dbReference type="EMBL" id="CP002102">
    <property type="protein sequence ID" value="ADL00394.1"/>
    <property type="molecule type" value="Genomic_DNA"/>
</dbReference>
<dbReference type="OrthoDB" id="9805367at2"/>
<dbReference type="EC" id="3.4.14.-" evidence="6"/>
<dbReference type="BioCyc" id="BSUB633149:G1GM8-1080-MONOMER"/>
<comment type="function">
    <text evidence="6">Catalyzes the removal of dipeptides from the N-terminus of oligopeptides.</text>
</comment>
<name>D9QNW1_BRESC</name>
<keyword evidence="6" id="KW-0720">Serine protease</keyword>
<evidence type="ECO:0000256" key="6">
    <source>
        <dbReference type="RuleBase" id="RU366067"/>
    </source>
</evidence>
<sequence length="707" mass="76704">MRLILALTTALTVAATGARAEEGMWTFDNFPIARANATLGTSIDQAWLDRVRLSSVRFGGCSAGIVSDAGLVMTNNHCVATCVANLSTQARNYAETGFTPRNREEEAKCPGGTAEILTDISDVTERVRAAAAGKTGLAFNQARDAEIGRIEQEACGTATDKRCQVVTLYRGGQFKLYTYKKYTDVRLAFAPEDRAATFGGDLDNFSFPRFAIDAAFIRLYENDAPAQTPTHFTWNADKPVEGTPVFVAGSPGATQRLLTMDQLATVRDVVLPMDQLIASELRGRLIRFSEESEENAFIAMDPIVGLENTYKRGLGRMRALTDASFMTRRAEAETDFQRRVRGADVEVRGARVEAAPGSVAVQLRSDDPWRALGEVQPIARELYPAMALLEGGTGVGTTSVAGGSQLFAWARTLVRGAQEREKPSSERLPEFGDARLSSVQAALFAERPTYPGLEQVRMEWWLSKTREWLTVDHPAVRGLLGQESPEQLSARLVEGTTLADPAVRRALWEGGLAAIQASDDPMIQYLLSIQDETRAIRADWETRVQAPTDQASERLATARFEAYGDSVYPDATGTLRLTYGLIEGSDVPGQRFGPFTTFAGLWDRATGAAPFDVAPKLLAARDRIDGDAVLNMTVSSDTIGGSSGSPVVTAAGEMVGANFDSTVLTQRNAYGYDRNVNRSVIVTTGAVTVALRDVYDMGRLVEELGAR</sequence>
<reference evidence="8" key="1">
    <citation type="journal article" date="2011" name="J. Bacteriol.">
        <title>Genome sequences of eight morphologically diverse alphaproteobacteria.</title>
        <authorList>
            <consortium name="US DOE Joint Genome Institute"/>
            <person name="Brown P.J."/>
            <person name="Kysela D.T."/>
            <person name="Buechlein A."/>
            <person name="Hemmerich C."/>
            <person name="Brun Y.V."/>
        </authorList>
    </citation>
    <scope>NUCLEOTIDE SEQUENCE [LARGE SCALE GENOMIC DNA]</scope>
    <source>
        <strain evidence="8">ATCC 15264 / DSM 4735 / LMG 14903 / NBRC 16000 / CB 81</strain>
    </source>
</reference>
<evidence type="ECO:0000313" key="7">
    <source>
        <dbReference type="EMBL" id="ADL00394.1"/>
    </source>
</evidence>
<keyword evidence="5 6" id="KW-0378">Hydrolase</keyword>
<evidence type="ECO:0000313" key="8">
    <source>
        <dbReference type="Proteomes" id="UP000002696"/>
    </source>
</evidence>
<evidence type="ECO:0000256" key="1">
    <source>
        <dbReference type="ARBA" id="ARBA00010491"/>
    </source>
</evidence>
<dbReference type="PANTHER" id="PTHR38469">
    <property type="entry name" value="PERIPLASMIC PEPTIDASE SUBFAMILY S1B"/>
    <property type="match status" value="1"/>
</dbReference>
<evidence type="ECO:0000256" key="3">
    <source>
        <dbReference type="ARBA" id="ARBA00022670"/>
    </source>
</evidence>
<dbReference type="GO" id="GO:0008239">
    <property type="term" value="F:dipeptidyl-peptidase activity"/>
    <property type="evidence" value="ECO:0007669"/>
    <property type="project" value="UniProtKB-UniRule"/>
</dbReference>
<feature type="chain" id="PRO_5023055814" description="Dipeptidyl-peptidase" evidence="6">
    <location>
        <begin position="21"/>
        <end position="707"/>
    </location>
</feature>
<comment type="similarity">
    <text evidence="1 6">Belongs to the peptidase S46 family.</text>
</comment>
<dbReference type="PANTHER" id="PTHR38469:SF1">
    <property type="entry name" value="PERIPLASMIC PEPTIDASE SUBFAMILY S1B"/>
    <property type="match status" value="1"/>
</dbReference>
<dbReference type="HOGENOM" id="CLU_013776_0_0_5"/>
<evidence type="ECO:0000256" key="5">
    <source>
        <dbReference type="ARBA" id="ARBA00022801"/>
    </source>
</evidence>
<dbReference type="GO" id="GO:0043171">
    <property type="term" value="P:peptide catabolic process"/>
    <property type="evidence" value="ECO:0007669"/>
    <property type="project" value="UniProtKB-UniRule"/>
</dbReference>
<dbReference type="GO" id="GO:0070009">
    <property type="term" value="F:serine-type aminopeptidase activity"/>
    <property type="evidence" value="ECO:0007669"/>
    <property type="project" value="UniProtKB-UniRule"/>
</dbReference>
<dbReference type="RefSeq" id="WP_013268497.1">
    <property type="nucleotide sequence ID" value="NC_014375.1"/>
</dbReference>
<dbReference type="KEGG" id="bsb:Bresu_1082"/>
<dbReference type="GO" id="GO:0006508">
    <property type="term" value="P:proteolysis"/>
    <property type="evidence" value="ECO:0007669"/>
    <property type="project" value="UniProtKB-KW"/>
</dbReference>
<dbReference type="AlphaFoldDB" id="D9QNW1"/>
<dbReference type="InParanoid" id="D9QNW1"/>
<accession>D9QNW1</accession>
<dbReference type="Proteomes" id="UP000002696">
    <property type="component" value="Chromosome"/>
</dbReference>
<proteinExistence type="inferred from homology"/>